<dbReference type="EMBL" id="CM055755">
    <property type="protein sequence ID" value="KAJ7990235.1"/>
    <property type="molecule type" value="Genomic_DNA"/>
</dbReference>
<gene>
    <name evidence="1" type="ORF">DPEC_G00298220</name>
</gene>
<keyword evidence="2" id="KW-1185">Reference proteome</keyword>
<proteinExistence type="predicted"/>
<name>A0ACC2FFS7_DALPE</name>
<sequence length="177" mass="19046">MLATLGQQINLCPAKVSVRLLSRPPVGSLRREVRREVDTGVLKTLLKCPSQQLYSRLLLPEQPPVADGELLDHGLATLQVVPPAPRSGETPVLAVLAPQCCRDNQSEGDNFEVNPVEDPSGFSIPLTRIDRPLPLPLESVQGVFSAVSGGDENVRSEASSVLSSGPFQLHHRFSGIV</sequence>
<accession>A0ACC2FFS7</accession>
<evidence type="ECO:0000313" key="2">
    <source>
        <dbReference type="Proteomes" id="UP001157502"/>
    </source>
</evidence>
<reference evidence="1" key="1">
    <citation type="submission" date="2021-05" db="EMBL/GenBank/DDBJ databases">
        <authorList>
            <person name="Pan Q."/>
            <person name="Jouanno E."/>
            <person name="Zahm M."/>
            <person name="Klopp C."/>
            <person name="Cabau C."/>
            <person name="Louis A."/>
            <person name="Berthelot C."/>
            <person name="Parey E."/>
            <person name="Roest Crollius H."/>
            <person name="Montfort J."/>
            <person name="Robinson-Rechavi M."/>
            <person name="Bouchez O."/>
            <person name="Lampietro C."/>
            <person name="Lopez Roques C."/>
            <person name="Donnadieu C."/>
            <person name="Postlethwait J."/>
            <person name="Bobe J."/>
            <person name="Dillon D."/>
            <person name="Chandos A."/>
            <person name="von Hippel F."/>
            <person name="Guiguen Y."/>
        </authorList>
    </citation>
    <scope>NUCLEOTIDE SEQUENCE</scope>
    <source>
        <strain evidence="1">YG-Jan2019</strain>
    </source>
</reference>
<comment type="caution">
    <text evidence="1">The sequence shown here is derived from an EMBL/GenBank/DDBJ whole genome shotgun (WGS) entry which is preliminary data.</text>
</comment>
<evidence type="ECO:0000313" key="1">
    <source>
        <dbReference type="EMBL" id="KAJ7990235.1"/>
    </source>
</evidence>
<protein>
    <submittedName>
        <fullName evidence="1">Uncharacterized protein</fullName>
    </submittedName>
</protein>
<dbReference type="Proteomes" id="UP001157502">
    <property type="component" value="Chromosome 28"/>
</dbReference>
<organism evidence="1 2">
    <name type="scientific">Dallia pectoralis</name>
    <name type="common">Alaska blackfish</name>
    <dbReference type="NCBI Taxonomy" id="75939"/>
    <lineage>
        <taxon>Eukaryota</taxon>
        <taxon>Metazoa</taxon>
        <taxon>Chordata</taxon>
        <taxon>Craniata</taxon>
        <taxon>Vertebrata</taxon>
        <taxon>Euteleostomi</taxon>
        <taxon>Actinopterygii</taxon>
        <taxon>Neopterygii</taxon>
        <taxon>Teleostei</taxon>
        <taxon>Protacanthopterygii</taxon>
        <taxon>Esociformes</taxon>
        <taxon>Umbridae</taxon>
        <taxon>Dallia</taxon>
    </lineage>
</organism>